<protein>
    <submittedName>
        <fullName evidence="1">Uncharacterized protein</fullName>
    </submittedName>
</protein>
<gene>
    <name evidence="1" type="primary">NCL1_15063</name>
    <name evidence="1" type="ORF">TNCV_3440741</name>
</gene>
<dbReference type="PANTHER" id="PTHR47326:SF1">
    <property type="entry name" value="HTH PSQ-TYPE DOMAIN-CONTAINING PROTEIN"/>
    <property type="match status" value="1"/>
</dbReference>
<sequence>MNSPNCRIWVTEERHAVHDKALHATKVTVCNEAAYKKPYSASPHITSSVQQLLRQAFTDARVISRSFPKTSPPRSPNLTPCDFWLWSF</sequence>
<dbReference type="PANTHER" id="PTHR47326">
    <property type="entry name" value="TRANSPOSABLE ELEMENT TC3 TRANSPOSASE-LIKE PROTEIN"/>
    <property type="match status" value="1"/>
</dbReference>
<accession>A0A8X6W646</accession>
<organism evidence="1 2">
    <name type="scientific">Trichonephila clavipes</name>
    <name type="common">Golden silk orbweaver</name>
    <name type="synonym">Nephila clavipes</name>
    <dbReference type="NCBI Taxonomy" id="2585209"/>
    <lineage>
        <taxon>Eukaryota</taxon>
        <taxon>Metazoa</taxon>
        <taxon>Ecdysozoa</taxon>
        <taxon>Arthropoda</taxon>
        <taxon>Chelicerata</taxon>
        <taxon>Arachnida</taxon>
        <taxon>Araneae</taxon>
        <taxon>Araneomorphae</taxon>
        <taxon>Entelegynae</taxon>
        <taxon>Araneoidea</taxon>
        <taxon>Nephilidae</taxon>
        <taxon>Trichonephila</taxon>
    </lineage>
</organism>
<name>A0A8X6W646_TRICX</name>
<comment type="caution">
    <text evidence="1">The sequence shown here is derived from an EMBL/GenBank/DDBJ whole genome shotgun (WGS) entry which is preliminary data.</text>
</comment>
<dbReference type="AlphaFoldDB" id="A0A8X6W646"/>
<dbReference type="Proteomes" id="UP000887159">
    <property type="component" value="Unassembled WGS sequence"/>
</dbReference>
<reference evidence="1" key="1">
    <citation type="submission" date="2020-08" db="EMBL/GenBank/DDBJ databases">
        <title>Multicomponent nature underlies the extraordinary mechanical properties of spider dragline silk.</title>
        <authorList>
            <person name="Kono N."/>
            <person name="Nakamura H."/>
            <person name="Mori M."/>
            <person name="Yoshida Y."/>
            <person name="Ohtoshi R."/>
            <person name="Malay A.D."/>
            <person name="Moran D.A.P."/>
            <person name="Tomita M."/>
            <person name="Numata K."/>
            <person name="Arakawa K."/>
        </authorList>
    </citation>
    <scope>NUCLEOTIDE SEQUENCE</scope>
</reference>
<dbReference type="Gene3D" id="3.30.420.10">
    <property type="entry name" value="Ribonuclease H-like superfamily/Ribonuclease H"/>
    <property type="match status" value="1"/>
</dbReference>
<evidence type="ECO:0000313" key="1">
    <source>
        <dbReference type="EMBL" id="GFY28707.1"/>
    </source>
</evidence>
<dbReference type="EMBL" id="BMAU01021386">
    <property type="protein sequence ID" value="GFY28707.1"/>
    <property type="molecule type" value="Genomic_DNA"/>
</dbReference>
<evidence type="ECO:0000313" key="2">
    <source>
        <dbReference type="Proteomes" id="UP000887159"/>
    </source>
</evidence>
<proteinExistence type="predicted"/>
<keyword evidence="2" id="KW-1185">Reference proteome</keyword>
<dbReference type="GO" id="GO:0003676">
    <property type="term" value="F:nucleic acid binding"/>
    <property type="evidence" value="ECO:0007669"/>
    <property type="project" value="InterPro"/>
</dbReference>
<dbReference type="InterPro" id="IPR036397">
    <property type="entry name" value="RNaseH_sf"/>
</dbReference>